<dbReference type="SUPFAM" id="SSF88946">
    <property type="entry name" value="Sigma2 domain of RNA polymerase sigma factors"/>
    <property type="match status" value="1"/>
</dbReference>
<keyword evidence="5 6" id="KW-0804">Transcription</keyword>
<dbReference type="InterPro" id="IPR009042">
    <property type="entry name" value="RNA_pol_sigma70_r1_2"/>
</dbReference>
<dbReference type="HOGENOM" id="CLU_014793_3_3_0"/>
<feature type="region of interest" description="Sigma-70 factor domain-3" evidence="6">
    <location>
        <begin position="245"/>
        <end position="321"/>
    </location>
</feature>
<comment type="similarity">
    <text evidence="6">Belongs to the sigma-70 factor family. RpoD/SigA subfamily.</text>
</comment>
<name>A7NS26_ROSCS</name>
<keyword evidence="2 6" id="KW-0805">Transcription regulation</keyword>
<dbReference type="NCBIfam" id="TIGR02937">
    <property type="entry name" value="sigma70-ECF"/>
    <property type="match status" value="2"/>
</dbReference>
<dbReference type="KEGG" id="rca:Rcas_4348"/>
<dbReference type="AlphaFoldDB" id="A7NS26"/>
<comment type="function">
    <text evidence="6">Sigma factors are initiation factors that promote the attachment of RNA polymerase to specific initiation sites and are then released. This sigma factor is the primary sigma factor during exponential growth.</text>
</comment>
<dbReference type="NCBIfam" id="TIGR02393">
    <property type="entry name" value="RpoD_Cterm"/>
    <property type="match status" value="1"/>
</dbReference>
<evidence type="ECO:0000256" key="2">
    <source>
        <dbReference type="ARBA" id="ARBA00023015"/>
    </source>
</evidence>
<dbReference type="PROSITE" id="PS00716">
    <property type="entry name" value="SIGMA70_2"/>
    <property type="match status" value="1"/>
</dbReference>
<comment type="subcellular location">
    <subcellularLocation>
        <location evidence="6">Cytoplasm</location>
    </subcellularLocation>
</comment>
<dbReference type="FunFam" id="1.10.601.10:FF:000001">
    <property type="entry name" value="RNA polymerase sigma factor SigA"/>
    <property type="match status" value="1"/>
</dbReference>
<dbReference type="InterPro" id="IPR042189">
    <property type="entry name" value="RNA_pol_sigma_70_r1_1_sf"/>
</dbReference>
<dbReference type="Gene3D" id="1.10.601.10">
    <property type="entry name" value="RNA Polymerase Primary Sigma Factor"/>
    <property type="match status" value="2"/>
</dbReference>
<feature type="region of interest" description="Sigma-70 factor domain-2" evidence="6">
    <location>
        <begin position="166"/>
        <end position="236"/>
    </location>
</feature>
<evidence type="ECO:0000256" key="3">
    <source>
        <dbReference type="ARBA" id="ARBA00023082"/>
    </source>
</evidence>
<evidence type="ECO:0000256" key="1">
    <source>
        <dbReference type="ARBA" id="ARBA00022490"/>
    </source>
</evidence>
<evidence type="ECO:0000259" key="7">
    <source>
        <dbReference type="PROSITE" id="PS00715"/>
    </source>
</evidence>
<feature type="domain" description="RNA polymerase sigma-70" evidence="7">
    <location>
        <begin position="190"/>
        <end position="203"/>
    </location>
</feature>
<evidence type="ECO:0000256" key="4">
    <source>
        <dbReference type="ARBA" id="ARBA00023125"/>
    </source>
</evidence>
<dbReference type="InterPro" id="IPR013325">
    <property type="entry name" value="RNA_pol_sigma_r2"/>
</dbReference>
<dbReference type="PANTHER" id="PTHR30603">
    <property type="entry name" value="RNA POLYMERASE SIGMA FACTOR RPO"/>
    <property type="match status" value="1"/>
</dbReference>
<dbReference type="InterPro" id="IPR000943">
    <property type="entry name" value="RNA_pol_sigma70"/>
</dbReference>
<accession>A7NS26</accession>
<dbReference type="HAMAP" id="MF_00963">
    <property type="entry name" value="Sigma70_RpoD_SigA"/>
    <property type="match status" value="1"/>
</dbReference>
<dbReference type="GO" id="GO:0003677">
    <property type="term" value="F:DNA binding"/>
    <property type="evidence" value="ECO:0007669"/>
    <property type="project" value="UniProtKB-UniRule"/>
</dbReference>
<organism evidence="9 10">
    <name type="scientific">Roseiflexus castenholzii (strain DSM 13941 / HLO8)</name>
    <dbReference type="NCBI Taxonomy" id="383372"/>
    <lineage>
        <taxon>Bacteria</taxon>
        <taxon>Bacillati</taxon>
        <taxon>Chloroflexota</taxon>
        <taxon>Chloroflexia</taxon>
        <taxon>Chloroflexales</taxon>
        <taxon>Roseiflexineae</taxon>
        <taxon>Roseiflexaceae</taxon>
        <taxon>Roseiflexus</taxon>
    </lineage>
</organism>
<dbReference type="GO" id="GO:0006352">
    <property type="term" value="P:DNA-templated transcription initiation"/>
    <property type="evidence" value="ECO:0007669"/>
    <property type="project" value="UniProtKB-UniRule"/>
</dbReference>
<dbReference type="GO" id="GO:0005737">
    <property type="term" value="C:cytoplasm"/>
    <property type="evidence" value="ECO:0007669"/>
    <property type="project" value="UniProtKB-SubCell"/>
</dbReference>
<dbReference type="InterPro" id="IPR007630">
    <property type="entry name" value="RNA_pol_sigma70_r4"/>
</dbReference>
<dbReference type="InterPro" id="IPR013324">
    <property type="entry name" value="RNA_pol_sigma_r3/r4-like"/>
</dbReference>
<feature type="domain" description="RNA polymerase sigma-70" evidence="8">
    <location>
        <begin position="359"/>
        <end position="385"/>
    </location>
</feature>
<feature type="short sequence motif" description="Interaction with polymerase core subunit RpoC" evidence="6">
    <location>
        <begin position="190"/>
        <end position="193"/>
    </location>
</feature>
<dbReference type="InterPro" id="IPR007624">
    <property type="entry name" value="RNA_pol_sigma70_r3"/>
</dbReference>
<evidence type="ECO:0000313" key="9">
    <source>
        <dbReference type="EMBL" id="ABU60372.1"/>
    </source>
</evidence>
<keyword evidence="4 6" id="KW-0238">DNA-binding</keyword>
<gene>
    <name evidence="6" type="primary">sigA</name>
    <name evidence="9" type="ordered locus">Rcas_4348</name>
</gene>
<evidence type="ECO:0000256" key="6">
    <source>
        <dbReference type="HAMAP-Rule" id="MF_00963"/>
    </source>
</evidence>
<comment type="subunit">
    <text evidence="6">Interacts transiently with the RNA polymerase catalytic core.</text>
</comment>
<dbReference type="CDD" id="cd06171">
    <property type="entry name" value="Sigma70_r4"/>
    <property type="match status" value="1"/>
</dbReference>
<proteinExistence type="inferred from homology"/>
<dbReference type="Pfam" id="PF04542">
    <property type="entry name" value="Sigma70_r2"/>
    <property type="match status" value="1"/>
</dbReference>
<reference evidence="9 10" key="1">
    <citation type="submission" date="2007-08" db="EMBL/GenBank/DDBJ databases">
        <title>Complete sequence of Roseiflexus castenholzii DSM 13941.</title>
        <authorList>
            <consortium name="US DOE Joint Genome Institute"/>
            <person name="Copeland A."/>
            <person name="Lucas S."/>
            <person name="Lapidus A."/>
            <person name="Barry K."/>
            <person name="Glavina del Rio T."/>
            <person name="Dalin E."/>
            <person name="Tice H."/>
            <person name="Pitluck S."/>
            <person name="Thompson L.S."/>
            <person name="Brettin T."/>
            <person name="Bruce D."/>
            <person name="Detter J.C."/>
            <person name="Han C."/>
            <person name="Tapia R."/>
            <person name="Schmutz J."/>
            <person name="Larimer F."/>
            <person name="Land M."/>
            <person name="Hauser L."/>
            <person name="Kyrpides N."/>
            <person name="Mikhailova N."/>
            <person name="Bryant D.A."/>
            <person name="Hanada S."/>
            <person name="Tsukatani Y."/>
            <person name="Richardson P."/>
        </authorList>
    </citation>
    <scope>NUCLEOTIDE SEQUENCE [LARGE SCALE GENOMIC DNA]</scope>
    <source>
        <strain evidence="10">DSM 13941 / HLO8</strain>
    </source>
</reference>
<dbReference type="Pfam" id="PF03979">
    <property type="entry name" value="Sigma70_r1_1"/>
    <property type="match status" value="1"/>
</dbReference>
<dbReference type="Gene3D" id="1.10.10.10">
    <property type="entry name" value="Winged helix-like DNA-binding domain superfamily/Winged helix DNA-binding domain"/>
    <property type="match status" value="2"/>
</dbReference>
<dbReference type="SUPFAM" id="SSF88659">
    <property type="entry name" value="Sigma3 and sigma4 domains of RNA polymerase sigma factors"/>
    <property type="match status" value="2"/>
</dbReference>
<dbReference type="Pfam" id="PF04545">
    <property type="entry name" value="Sigma70_r4"/>
    <property type="match status" value="1"/>
</dbReference>
<dbReference type="Pfam" id="PF00140">
    <property type="entry name" value="Sigma70_r1_2"/>
    <property type="match status" value="1"/>
</dbReference>
<keyword evidence="10" id="KW-1185">Reference proteome</keyword>
<dbReference type="InterPro" id="IPR007127">
    <property type="entry name" value="RNA_pol_sigma_70_r1_1"/>
</dbReference>
<dbReference type="InterPro" id="IPR012760">
    <property type="entry name" value="RNA_pol_sigma_RpoD_C"/>
</dbReference>
<dbReference type="InterPro" id="IPR050239">
    <property type="entry name" value="Sigma-70_RNA_pol_init_factors"/>
</dbReference>
<dbReference type="InterPro" id="IPR014284">
    <property type="entry name" value="RNA_pol_sigma-70_dom"/>
</dbReference>
<feature type="region of interest" description="Sigma-70 factor domain-4" evidence="6">
    <location>
        <begin position="334"/>
        <end position="387"/>
    </location>
</feature>
<dbReference type="Pfam" id="PF04539">
    <property type="entry name" value="Sigma70_r3"/>
    <property type="match status" value="1"/>
</dbReference>
<evidence type="ECO:0000313" key="10">
    <source>
        <dbReference type="Proteomes" id="UP000000263"/>
    </source>
</evidence>
<evidence type="ECO:0000256" key="5">
    <source>
        <dbReference type="ARBA" id="ARBA00023163"/>
    </source>
</evidence>
<sequence length="399" mass="45645">MQEGRSMTTEIVEQTRQAWAQTLEYLLDIGRTRGFLTYNEILEALPQPEYHVADVDQLYASLQAEGIRVVETPLDMSDHGAVGDDELLAEMPDLTDVALDDPVRMYLQEIGQVPLLSAEQEVMLAKAMEAGHRARRALECEEYSSWQERMMYEQQVAQGNEARQHLIQANLRLVVSIAKKYTSYGLTMMDLVQEGNIGLMRAVEKFDYTKGHKFSTYATWWIRQAITRAIADQSRTIRLPVHMGEAISQVKRASHKLQQMMQREPTPEEIADAMGISSTKVRRTLEASMHPLSLEMPVGQEGEGRMGDFIEDDRISTPAEAAAASMLREQLEEVLQKLPERERKIIQLRYGLKDGRYRTLEEVGMEFGITRERIRQIEAVALRKLRHPHLGKKLRGYLD</sequence>
<dbReference type="InterPro" id="IPR007627">
    <property type="entry name" value="RNA_pol_sigma70_r2"/>
</dbReference>
<dbReference type="eggNOG" id="COG0568">
    <property type="taxonomic scope" value="Bacteria"/>
</dbReference>
<dbReference type="PANTHER" id="PTHR30603:SF60">
    <property type="entry name" value="RNA POLYMERASE SIGMA FACTOR RPOD"/>
    <property type="match status" value="1"/>
</dbReference>
<dbReference type="InterPro" id="IPR036388">
    <property type="entry name" value="WH-like_DNA-bd_sf"/>
</dbReference>
<dbReference type="STRING" id="383372.Rcas_4348"/>
<dbReference type="Proteomes" id="UP000000263">
    <property type="component" value="Chromosome"/>
</dbReference>
<protein>
    <recommendedName>
        <fullName evidence="6">RNA polymerase sigma factor SigA</fullName>
    </recommendedName>
</protein>
<dbReference type="PROSITE" id="PS00715">
    <property type="entry name" value="SIGMA70_1"/>
    <property type="match status" value="1"/>
</dbReference>
<dbReference type="GO" id="GO:0016987">
    <property type="term" value="F:sigma factor activity"/>
    <property type="evidence" value="ECO:0007669"/>
    <property type="project" value="UniProtKB-UniRule"/>
</dbReference>
<keyword evidence="3 6" id="KW-0731">Sigma factor</keyword>
<dbReference type="PRINTS" id="PR00046">
    <property type="entry name" value="SIGMA70FCT"/>
</dbReference>
<dbReference type="EMBL" id="CP000804">
    <property type="protein sequence ID" value="ABU60372.1"/>
    <property type="molecule type" value="Genomic_DNA"/>
</dbReference>
<dbReference type="InterPro" id="IPR028630">
    <property type="entry name" value="Sigma70_RpoD"/>
</dbReference>
<keyword evidence="1 6" id="KW-0963">Cytoplasm</keyword>
<feature type="DNA-binding region" description="H-T-H motif" evidence="6">
    <location>
        <begin position="360"/>
        <end position="379"/>
    </location>
</feature>
<dbReference type="Gene3D" id="1.10.220.120">
    <property type="entry name" value="Sigma-70 factor, region 1.1"/>
    <property type="match status" value="1"/>
</dbReference>
<evidence type="ECO:0000259" key="8">
    <source>
        <dbReference type="PROSITE" id="PS00716"/>
    </source>
</evidence>